<accession>A0A7W3LUK1</accession>
<gene>
    <name evidence="1" type="ORF">HNR61_006139</name>
</gene>
<reference evidence="1 2" key="1">
    <citation type="submission" date="2020-08" db="EMBL/GenBank/DDBJ databases">
        <title>Genomic Encyclopedia of Type Strains, Phase IV (KMG-IV): sequencing the most valuable type-strain genomes for metagenomic binning, comparative biology and taxonomic classification.</title>
        <authorList>
            <person name="Goeker M."/>
        </authorList>
    </citation>
    <scope>NUCLEOTIDE SEQUENCE [LARGE SCALE GENOMIC DNA]</scope>
    <source>
        <strain evidence="1 2">DSM 44197</strain>
    </source>
</reference>
<comment type="caution">
    <text evidence="1">The sequence shown here is derived from an EMBL/GenBank/DDBJ whole genome shotgun (WGS) entry which is preliminary data.</text>
</comment>
<proteinExistence type="predicted"/>
<keyword evidence="2" id="KW-1185">Reference proteome</keyword>
<organism evidence="1 2">
    <name type="scientific">Actinomadura namibiensis</name>
    <dbReference type="NCBI Taxonomy" id="182080"/>
    <lineage>
        <taxon>Bacteria</taxon>
        <taxon>Bacillati</taxon>
        <taxon>Actinomycetota</taxon>
        <taxon>Actinomycetes</taxon>
        <taxon>Streptosporangiales</taxon>
        <taxon>Thermomonosporaceae</taxon>
        <taxon>Actinomadura</taxon>
    </lineage>
</organism>
<evidence type="ECO:0000313" key="1">
    <source>
        <dbReference type="EMBL" id="MBA8954482.1"/>
    </source>
</evidence>
<evidence type="ECO:0000313" key="2">
    <source>
        <dbReference type="Proteomes" id="UP000572680"/>
    </source>
</evidence>
<dbReference type="RefSeq" id="WP_182846551.1">
    <property type="nucleotide sequence ID" value="NZ_BAAALP010000021.1"/>
</dbReference>
<name>A0A7W3LUK1_ACTNM</name>
<sequence>MSTVTQADLTVLGELRAAFRDRWWIEIGTGLCRWEARRHGLVGAREERGGMVAFQAETPEILRDLIAGVEALERRITMRYGTSTAPRQGAA</sequence>
<protein>
    <submittedName>
        <fullName evidence="1">Uncharacterized protein</fullName>
    </submittedName>
</protein>
<dbReference type="Proteomes" id="UP000572680">
    <property type="component" value="Unassembled WGS sequence"/>
</dbReference>
<dbReference type="EMBL" id="JACJIA010000009">
    <property type="protein sequence ID" value="MBA8954482.1"/>
    <property type="molecule type" value="Genomic_DNA"/>
</dbReference>
<dbReference type="AlphaFoldDB" id="A0A7W3LUK1"/>